<dbReference type="RefSeq" id="WP_301663429.1">
    <property type="nucleotide sequence ID" value="NZ_VCYH01000003.1"/>
</dbReference>
<dbReference type="PRINTS" id="PR00111">
    <property type="entry name" value="ABHYDROLASE"/>
</dbReference>
<dbReference type="PANTHER" id="PTHR43433">
    <property type="entry name" value="HYDROLASE, ALPHA/BETA FOLD FAMILY PROTEIN"/>
    <property type="match status" value="1"/>
</dbReference>
<dbReference type="SUPFAM" id="SSF53474">
    <property type="entry name" value="alpha/beta-Hydrolases"/>
    <property type="match status" value="1"/>
</dbReference>
<protein>
    <submittedName>
        <fullName evidence="2">Alpha/beta hydrolase</fullName>
    </submittedName>
</protein>
<dbReference type="EMBL" id="VCYH01000003">
    <property type="protein sequence ID" value="MDN7024330.1"/>
    <property type="molecule type" value="Genomic_DNA"/>
</dbReference>
<name>A0ABT8M8R2_9EURY</name>
<proteinExistence type="predicted"/>
<comment type="caution">
    <text evidence="2">The sequence shown here is derived from an EMBL/GenBank/DDBJ whole genome shotgun (WGS) entry which is preliminary data.</text>
</comment>
<dbReference type="InterPro" id="IPR000073">
    <property type="entry name" value="AB_hydrolase_1"/>
</dbReference>
<keyword evidence="2" id="KW-0378">Hydrolase</keyword>
<dbReference type="Gene3D" id="3.40.50.1820">
    <property type="entry name" value="alpha/beta hydrolase"/>
    <property type="match status" value="1"/>
</dbReference>
<accession>A0ABT8M8R2</accession>
<dbReference type="Pfam" id="PF00561">
    <property type="entry name" value="Abhydrolase_1"/>
    <property type="match status" value="1"/>
</dbReference>
<sequence>MNTMHPLFSALTGAAFLLLAAACLLCGCTGTRTPSETADDPIDVANATVQTAAVDDIEIAYKEFGDGPPLVLIMGYASTMDMWDTRMLEDLARRYRVIVFDNRGMGLSTSSEQNYSISLFANDTAGLMDALGIEKTPVLGWSMGADVALALAHEHPERVEKLVLYAADPGGNESVPMDPEVQKKLLDTSGTDAERGMRLLSLLFPADWMAEHPDPREYFPSVTEKSSPENIARQGEAMGARTGVSAWLGTIDTPTLLIVGDRDVISPPGNSFFIGERIASASVVQVRGAGHGLMYQYPDEFTAIVQAFLDRAR</sequence>
<feature type="domain" description="AB hydrolase-1" evidence="1">
    <location>
        <begin position="68"/>
        <end position="294"/>
    </location>
</feature>
<gene>
    <name evidence="2" type="ORF">FGU65_05395</name>
</gene>
<keyword evidence="3" id="KW-1185">Reference proteome</keyword>
<evidence type="ECO:0000313" key="3">
    <source>
        <dbReference type="Proteomes" id="UP001168338"/>
    </source>
</evidence>
<evidence type="ECO:0000313" key="2">
    <source>
        <dbReference type="EMBL" id="MDN7024330.1"/>
    </source>
</evidence>
<dbReference type="InterPro" id="IPR029058">
    <property type="entry name" value="AB_hydrolase_fold"/>
</dbReference>
<evidence type="ECO:0000259" key="1">
    <source>
        <dbReference type="Pfam" id="PF00561"/>
    </source>
</evidence>
<dbReference type="PANTHER" id="PTHR43433:SF5">
    <property type="entry name" value="AB HYDROLASE-1 DOMAIN-CONTAINING PROTEIN"/>
    <property type="match status" value="1"/>
</dbReference>
<dbReference type="GO" id="GO:0016787">
    <property type="term" value="F:hydrolase activity"/>
    <property type="evidence" value="ECO:0007669"/>
    <property type="project" value="UniProtKB-KW"/>
</dbReference>
<reference evidence="2" key="1">
    <citation type="submission" date="2019-05" db="EMBL/GenBank/DDBJ databases">
        <title>Methanoculleus sp. FWC-SCC1, a methanogenic archaeon isolated from deep marine cold seep.</title>
        <authorList>
            <person name="Chen Y.-W."/>
            <person name="Chen S.-C."/>
            <person name="Teng N.-H."/>
            <person name="Lai M.-C."/>
        </authorList>
    </citation>
    <scope>NUCLEOTIDE SEQUENCE</scope>
    <source>
        <strain evidence="2">FWC-SCC1</strain>
    </source>
</reference>
<dbReference type="Proteomes" id="UP001168338">
    <property type="component" value="Unassembled WGS sequence"/>
</dbReference>
<organism evidence="2 3">
    <name type="scientific">Methanoculleus frigidifontis</name>
    <dbReference type="NCBI Taxonomy" id="2584085"/>
    <lineage>
        <taxon>Archaea</taxon>
        <taxon>Methanobacteriati</taxon>
        <taxon>Methanobacteriota</taxon>
        <taxon>Stenosarchaea group</taxon>
        <taxon>Methanomicrobia</taxon>
        <taxon>Methanomicrobiales</taxon>
        <taxon>Methanomicrobiaceae</taxon>
        <taxon>Methanoculleus</taxon>
    </lineage>
</organism>
<dbReference type="InterPro" id="IPR050471">
    <property type="entry name" value="AB_hydrolase"/>
</dbReference>